<name>A0AAE8MQL7_9PEZI</name>
<feature type="compositionally biased region" description="Basic and acidic residues" evidence="1">
    <location>
        <begin position="246"/>
        <end position="255"/>
    </location>
</feature>
<protein>
    <submittedName>
        <fullName evidence="2">Uncharacterized protein</fullName>
    </submittedName>
</protein>
<evidence type="ECO:0000313" key="2">
    <source>
        <dbReference type="EMBL" id="SPN96795.1"/>
    </source>
</evidence>
<feature type="compositionally biased region" description="Basic and acidic residues" evidence="1">
    <location>
        <begin position="17"/>
        <end position="30"/>
    </location>
</feature>
<dbReference type="AlphaFoldDB" id="A0AAE8MQL7"/>
<dbReference type="Proteomes" id="UP001187682">
    <property type="component" value="Unassembled WGS sequence"/>
</dbReference>
<evidence type="ECO:0000313" key="3">
    <source>
        <dbReference type="Proteomes" id="UP001187682"/>
    </source>
</evidence>
<feature type="compositionally biased region" description="Basic and acidic residues" evidence="1">
    <location>
        <begin position="269"/>
        <end position="296"/>
    </location>
</feature>
<keyword evidence="3" id="KW-1185">Reference proteome</keyword>
<dbReference type="EMBL" id="ONZQ02000001">
    <property type="protein sequence ID" value="SPN96795.1"/>
    <property type="molecule type" value="Genomic_DNA"/>
</dbReference>
<gene>
    <name evidence="2" type="ORF">DNG_00315</name>
</gene>
<reference evidence="2" key="1">
    <citation type="submission" date="2018-03" db="EMBL/GenBank/DDBJ databases">
        <authorList>
            <person name="Guldener U."/>
        </authorList>
    </citation>
    <scope>NUCLEOTIDE SEQUENCE</scope>
</reference>
<evidence type="ECO:0000256" key="1">
    <source>
        <dbReference type="SAM" id="MobiDB-lite"/>
    </source>
</evidence>
<feature type="compositionally biased region" description="Acidic residues" evidence="1">
    <location>
        <begin position="38"/>
        <end position="47"/>
    </location>
</feature>
<comment type="caution">
    <text evidence="2">The sequence shown here is derived from an EMBL/GenBank/DDBJ whole genome shotgun (WGS) entry which is preliminary data.</text>
</comment>
<sequence length="316" mass="35855">MDEYAKLWDDPTGWDLLVKDGGNDEKKDGQNDGNNDGQNDEDENGDADENKSGNEPFISDLSAWQPSIIGALLGFIYLGDWKDMDGLPPEATNLRSLPYHVHMAAQAWTLKLPLTVRKTAVSKINRATYQINNAIKTTLRSHPISPIGRFSIEEPIYQALDFLYKQEQIEVMRYLLPVRAAMSRLVDVVVPWLLKQPAFIPNFQTIWSQEPLYSRWAGDHWKFYQIGCLLPSWEDPPENYGESQVEEPHAKEPKAEVTQAKEPQAKVAKPGDAKAKDSKSKDVKAKDVKAKELKAKNPKVEDLKIEKLKIEELEDE</sequence>
<accession>A0AAE8MQL7</accession>
<proteinExistence type="predicted"/>
<organism evidence="2 3">
    <name type="scientific">Cephalotrichum gorgonifer</name>
    <dbReference type="NCBI Taxonomy" id="2041049"/>
    <lineage>
        <taxon>Eukaryota</taxon>
        <taxon>Fungi</taxon>
        <taxon>Dikarya</taxon>
        <taxon>Ascomycota</taxon>
        <taxon>Pezizomycotina</taxon>
        <taxon>Sordariomycetes</taxon>
        <taxon>Hypocreomycetidae</taxon>
        <taxon>Microascales</taxon>
        <taxon>Microascaceae</taxon>
        <taxon>Cephalotrichum</taxon>
    </lineage>
</organism>
<feature type="region of interest" description="Disordered" evidence="1">
    <location>
        <begin position="237"/>
        <end position="296"/>
    </location>
</feature>
<feature type="region of interest" description="Disordered" evidence="1">
    <location>
        <begin position="1"/>
        <end position="57"/>
    </location>
</feature>